<dbReference type="PANTHER" id="PTHR38592">
    <property type="entry name" value="BLL4819 PROTEIN"/>
    <property type="match status" value="1"/>
</dbReference>
<dbReference type="PIRSF" id="PIRSF028704">
    <property type="entry name" value="UPC028704"/>
    <property type="match status" value="1"/>
</dbReference>
<keyword evidence="1" id="KW-1133">Transmembrane helix</keyword>
<dbReference type="InterPro" id="IPR014550">
    <property type="entry name" value="UCP028704_OpgC"/>
</dbReference>
<name>A0AAU7XFX6_9HYPH</name>
<dbReference type="PANTHER" id="PTHR38592:SF3">
    <property type="entry name" value="BLL4819 PROTEIN"/>
    <property type="match status" value="1"/>
</dbReference>
<keyword evidence="1" id="KW-0812">Transmembrane</keyword>
<feature type="transmembrane region" description="Helical" evidence="1">
    <location>
        <begin position="284"/>
        <end position="302"/>
    </location>
</feature>
<feature type="transmembrane region" description="Helical" evidence="1">
    <location>
        <begin position="210"/>
        <end position="227"/>
    </location>
</feature>
<feature type="transmembrane region" description="Helical" evidence="1">
    <location>
        <begin position="350"/>
        <end position="374"/>
    </location>
</feature>
<dbReference type="Pfam" id="PF10129">
    <property type="entry name" value="OpgC_C"/>
    <property type="match status" value="1"/>
</dbReference>
<organism evidence="2">
    <name type="scientific">Methyloraptor flagellatus</name>
    <dbReference type="NCBI Taxonomy" id="3162530"/>
    <lineage>
        <taxon>Bacteria</taxon>
        <taxon>Pseudomonadati</taxon>
        <taxon>Pseudomonadota</taxon>
        <taxon>Alphaproteobacteria</taxon>
        <taxon>Hyphomicrobiales</taxon>
        <taxon>Ancalomicrobiaceae</taxon>
        <taxon>Methyloraptor</taxon>
    </lineage>
</organism>
<feature type="transmembrane region" description="Helical" evidence="1">
    <location>
        <begin position="99"/>
        <end position="119"/>
    </location>
</feature>
<dbReference type="EMBL" id="CP158568">
    <property type="protein sequence ID" value="XBY45861.1"/>
    <property type="molecule type" value="Genomic_DNA"/>
</dbReference>
<proteinExistence type="predicted"/>
<evidence type="ECO:0000256" key="1">
    <source>
        <dbReference type="SAM" id="Phobius"/>
    </source>
</evidence>
<protein>
    <submittedName>
        <fullName evidence="2">OpgC domain-containing protein</fullName>
    </submittedName>
</protein>
<gene>
    <name evidence="2" type="ORF">ABS361_06305</name>
</gene>
<feature type="transmembrane region" description="Helical" evidence="1">
    <location>
        <begin position="62"/>
        <end position="79"/>
    </location>
</feature>
<dbReference type="KEGG" id="mflg:ABS361_06305"/>
<accession>A0AAU7XFX6</accession>
<reference evidence="2" key="1">
    <citation type="submission" date="2024-06" db="EMBL/GenBank/DDBJ databases">
        <title>Methylostella associata gen. nov., sp. nov., a novel Ancalomicrobiaceae-affiliated facultatively methylotrophic bacteria that feed on methanotrophs of the genus Methylococcus.</title>
        <authorList>
            <person name="Saltykova V."/>
            <person name="Danilova O.V."/>
            <person name="Oshkin I.Y."/>
            <person name="Belova S.E."/>
            <person name="Pimenov N.V."/>
            <person name="Dedysh S.N."/>
        </authorList>
    </citation>
    <scope>NUCLEOTIDE SEQUENCE</scope>
    <source>
        <strain evidence="2">S20</strain>
    </source>
</reference>
<sequence length="381" mass="41379">MRSDAVVPAVTVAAPAKARVRDPRLDFFRGYGMYVILIAHIPLDPWDFWIPPRFGFSDSTEIFVFLSGIASAIAFGSTFDRRGFWLGLARVAFRIWQVYWVHVGVFVAGVAVLAAAGTMPGGISYLHDRNLDFLTASPGAAIAQFLALVWVPNYFDILPMYLVLLAMMPVMLALEKLDRKLPIAVSAALWLAVQTGALDLPGEGGEQQNWFFNPFAWQVLFYTGFFLKRGAIPAPPRSRALLVAAGVFLVGSIPFAWKGIVDGSDFFGAVFEALEPITDKTRFAVLRPLHFAAIAYLAYHFVPPTSRLLHARFAGVVRTVGQQSLAVFASSIVLAQILGVALDLTGRTDVAAVAAVNIAGLAVLTAVAFTAAWFKSAPWKA</sequence>
<feature type="transmembrane region" description="Helical" evidence="1">
    <location>
        <begin position="157"/>
        <end position="174"/>
    </location>
</feature>
<feature type="transmembrane region" description="Helical" evidence="1">
    <location>
        <begin position="28"/>
        <end position="50"/>
    </location>
</feature>
<feature type="transmembrane region" description="Helical" evidence="1">
    <location>
        <begin position="323"/>
        <end position="344"/>
    </location>
</feature>
<feature type="transmembrane region" description="Helical" evidence="1">
    <location>
        <begin position="181"/>
        <end position="198"/>
    </location>
</feature>
<feature type="transmembrane region" description="Helical" evidence="1">
    <location>
        <begin position="239"/>
        <end position="257"/>
    </location>
</feature>
<dbReference type="AlphaFoldDB" id="A0AAU7XFX6"/>
<dbReference type="RefSeq" id="WP_407050956.1">
    <property type="nucleotide sequence ID" value="NZ_CP158568.1"/>
</dbReference>
<evidence type="ECO:0000313" key="2">
    <source>
        <dbReference type="EMBL" id="XBY45861.1"/>
    </source>
</evidence>
<keyword evidence="1" id="KW-0472">Membrane</keyword>